<dbReference type="SUPFAM" id="SSF48008">
    <property type="entry name" value="GntR ligand-binding domain-like"/>
    <property type="match status" value="1"/>
</dbReference>
<dbReference type="Pfam" id="PF00392">
    <property type="entry name" value="GntR"/>
    <property type="match status" value="1"/>
</dbReference>
<dbReference type="RefSeq" id="WP_369723937.1">
    <property type="nucleotide sequence ID" value="NZ_CP165734.1"/>
</dbReference>
<dbReference type="CDD" id="cd07377">
    <property type="entry name" value="WHTH_GntR"/>
    <property type="match status" value="1"/>
</dbReference>
<keyword evidence="1" id="KW-0805">Transcription regulation</keyword>
<evidence type="ECO:0000256" key="3">
    <source>
        <dbReference type="ARBA" id="ARBA00023163"/>
    </source>
</evidence>
<dbReference type="GO" id="GO:0003677">
    <property type="term" value="F:DNA binding"/>
    <property type="evidence" value="ECO:0007669"/>
    <property type="project" value="UniProtKB-KW"/>
</dbReference>
<evidence type="ECO:0000313" key="5">
    <source>
        <dbReference type="EMBL" id="XDV59269.1"/>
    </source>
</evidence>
<dbReference type="SUPFAM" id="SSF46785">
    <property type="entry name" value="Winged helix' DNA-binding domain"/>
    <property type="match status" value="1"/>
</dbReference>
<dbReference type="PANTHER" id="PTHR43537">
    <property type="entry name" value="TRANSCRIPTIONAL REGULATOR, GNTR FAMILY"/>
    <property type="match status" value="1"/>
</dbReference>
<dbReference type="SMART" id="SM00345">
    <property type="entry name" value="HTH_GNTR"/>
    <property type="match status" value="1"/>
</dbReference>
<feature type="domain" description="HTH gntR-type" evidence="4">
    <location>
        <begin position="1"/>
        <end position="67"/>
    </location>
</feature>
<proteinExistence type="predicted"/>
<gene>
    <name evidence="5" type="ORF">AB8Z38_07570</name>
</gene>
<dbReference type="InterPro" id="IPR036388">
    <property type="entry name" value="WH-like_DNA-bd_sf"/>
</dbReference>
<dbReference type="InterPro" id="IPR036390">
    <property type="entry name" value="WH_DNA-bd_sf"/>
</dbReference>
<organism evidence="5">
    <name type="scientific">Bradyrhizobium sp. LLZ17</name>
    <dbReference type="NCBI Taxonomy" id="3239388"/>
    <lineage>
        <taxon>Bacteria</taxon>
        <taxon>Pseudomonadati</taxon>
        <taxon>Pseudomonadota</taxon>
        <taxon>Alphaproteobacteria</taxon>
        <taxon>Hyphomicrobiales</taxon>
        <taxon>Nitrobacteraceae</taxon>
        <taxon>Bradyrhizobium</taxon>
    </lineage>
</organism>
<dbReference type="PRINTS" id="PR00035">
    <property type="entry name" value="HTHGNTR"/>
</dbReference>
<dbReference type="PROSITE" id="PS50949">
    <property type="entry name" value="HTH_GNTR"/>
    <property type="match status" value="1"/>
</dbReference>
<dbReference type="Gene3D" id="1.20.120.530">
    <property type="entry name" value="GntR ligand-binding domain-like"/>
    <property type="match status" value="1"/>
</dbReference>
<dbReference type="EMBL" id="CP165734">
    <property type="protein sequence ID" value="XDV59269.1"/>
    <property type="molecule type" value="Genomic_DNA"/>
</dbReference>
<keyword evidence="3" id="KW-0804">Transcription</keyword>
<name>A0AB39XMQ4_9BRAD</name>
<evidence type="ECO:0000256" key="2">
    <source>
        <dbReference type="ARBA" id="ARBA00023125"/>
    </source>
</evidence>
<dbReference type="Gene3D" id="1.10.10.10">
    <property type="entry name" value="Winged helix-like DNA-binding domain superfamily/Winged helix DNA-binding domain"/>
    <property type="match status" value="1"/>
</dbReference>
<dbReference type="AlphaFoldDB" id="A0AB39XMQ4"/>
<sequence>MLHEEVVGRIRAILLEGEITPGARIPERELCERLQISRTPLREALKVLAAEGLVQLLPHRGSRAAKLTDKDVRDLFEVCQGLEALAGELACERISEAGIDEIAAAHAAMVQHYREGDLIQYYRGNRAIHEAIVTAAGNPALIGLYASVTARIRRARYVTPMTPQRWALAVQEHEAILNALQRRDGVGLSHILRTHLRHKREEVLQAGFAETEASELALRIA</sequence>
<evidence type="ECO:0000259" key="4">
    <source>
        <dbReference type="PROSITE" id="PS50949"/>
    </source>
</evidence>
<keyword evidence="2" id="KW-0238">DNA-binding</keyword>
<evidence type="ECO:0000256" key="1">
    <source>
        <dbReference type="ARBA" id="ARBA00023015"/>
    </source>
</evidence>
<dbReference type="SMART" id="SM00895">
    <property type="entry name" value="FCD"/>
    <property type="match status" value="1"/>
</dbReference>
<dbReference type="PANTHER" id="PTHR43537:SF50">
    <property type="entry name" value="TRANSCRIPTIONAL REGULATORY PROTEIN"/>
    <property type="match status" value="1"/>
</dbReference>
<dbReference type="InterPro" id="IPR011711">
    <property type="entry name" value="GntR_C"/>
</dbReference>
<protein>
    <submittedName>
        <fullName evidence="5">GntR family transcriptional regulator</fullName>
    </submittedName>
</protein>
<reference evidence="5" key="1">
    <citation type="submission" date="2024-08" db="EMBL/GenBank/DDBJ databases">
        <authorList>
            <person name="Chaddad Z."/>
            <person name="Lamrabet M."/>
            <person name="Bouhnik O."/>
            <person name="Alami S."/>
            <person name="Wipf D."/>
            <person name="Courty P.E."/>
            <person name="Missbah El Idrissi M."/>
        </authorList>
    </citation>
    <scope>NUCLEOTIDE SEQUENCE</scope>
    <source>
        <strain evidence="5">LLZ17</strain>
    </source>
</reference>
<dbReference type="GO" id="GO:0003700">
    <property type="term" value="F:DNA-binding transcription factor activity"/>
    <property type="evidence" value="ECO:0007669"/>
    <property type="project" value="InterPro"/>
</dbReference>
<dbReference type="InterPro" id="IPR008920">
    <property type="entry name" value="TF_FadR/GntR_C"/>
</dbReference>
<dbReference type="InterPro" id="IPR000524">
    <property type="entry name" value="Tscrpt_reg_HTH_GntR"/>
</dbReference>
<accession>A0AB39XMQ4</accession>
<dbReference type="Pfam" id="PF07729">
    <property type="entry name" value="FCD"/>
    <property type="match status" value="1"/>
</dbReference>